<comment type="caution">
    <text evidence="1">The sequence shown here is derived from an EMBL/GenBank/DDBJ whole genome shotgun (WGS) entry which is preliminary data.</text>
</comment>
<gene>
    <name evidence="1" type="ORF">A2165_03695</name>
</gene>
<evidence type="ECO:0000313" key="1">
    <source>
        <dbReference type="EMBL" id="OGD84353.1"/>
    </source>
</evidence>
<sequence>MKAHLIGILILTVIILVVSGFGINIAGSPTENRNVRYDKVRLRDLSTISTAVNSYYQDKYELPASLSQLATERVKTGTFYLKKQPKDPKTKSNYGYRAINTTSYELCATFDTSSEDIAQRKTGITESMSDYDSYYTIDESHPKGRYCFTKKTPYVEKPRVPVSDYNYEEDLRNYEEQYRQSSPSAF</sequence>
<dbReference type="Proteomes" id="UP000179252">
    <property type="component" value="Unassembled WGS sequence"/>
</dbReference>
<reference evidence="1 2" key="1">
    <citation type="journal article" date="2016" name="Nat. Commun.">
        <title>Thousands of microbial genomes shed light on interconnected biogeochemical processes in an aquifer system.</title>
        <authorList>
            <person name="Anantharaman K."/>
            <person name="Brown C.T."/>
            <person name="Hug L.A."/>
            <person name="Sharon I."/>
            <person name="Castelle C.J."/>
            <person name="Probst A.J."/>
            <person name="Thomas B.C."/>
            <person name="Singh A."/>
            <person name="Wilkins M.J."/>
            <person name="Karaoz U."/>
            <person name="Brodie E.L."/>
            <person name="Williams K.H."/>
            <person name="Hubbard S.S."/>
            <person name="Banfield J.F."/>
        </authorList>
    </citation>
    <scope>NUCLEOTIDE SEQUENCE [LARGE SCALE GENOMIC DNA]</scope>
</reference>
<name>A0A1F5FXL5_9BACT</name>
<organism evidence="1 2">
    <name type="scientific">Candidatus Curtissbacteria bacterium RBG_13_40_7</name>
    <dbReference type="NCBI Taxonomy" id="1797706"/>
    <lineage>
        <taxon>Bacteria</taxon>
        <taxon>Candidatus Curtissiibacteriota</taxon>
    </lineage>
</organism>
<protein>
    <recommendedName>
        <fullName evidence="3">Type II secretion system protein GspG C-terminal domain-containing protein</fullName>
    </recommendedName>
</protein>
<evidence type="ECO:0008006" key="3">
    <source>
        <dbReference type="Google" id="ProtNLM"/>
    </source>
</evidence>
<proteinExistence type="predicted"/>
<evidence type="ECO:0000313" key="2">
    <source>
        <dbReference type="Proteomes" id="UP000179252"/>
    </source>
</evidence>
<dbReference type="AlphaFoldDB" id="A0A1F5FXL5"/>
<dbReference type="Gene3D" id="3.30.700.10">
    <property type="entry name" value="Glycoprotein, Type 4 Pilin"/>
    <property type="match status" value="1"/>
</dbReference>
<accession>A0A1F5FXL5</accession>
<dbReference type="EMBL" id="MFAU01000023">
    <property type="protein sequence ID" value="OGD84353.1"/>
    <property type="molecule type" value="Genomic_DNA"/>
</dbReference>